<dbReference type="Proteomes" id="UP000054773">
    <property type="component" value="Unassembled WGS sequence"/>
</dbReference>
<reference evidence="2 3" key="1">
    <citation type="submission" date="2015-11" db="EMBL/GenBank/DDBJ databases">
        <title>Genomic analysis of 38 Legionella species identifies large and diverse effector repertoires.</title>
        <authorList>
            <person name="Burstein D."/>
            <person name="Amaro F."/>
            <person name="Zusman T."/>
            <person name="Lifshitz Z."/>
            <person name="Cohen O."/>
            <person name="Gilbert J.A."/>
            <person name="Pupko T."/>
            <person name="Shuman H.A."/>
            <person name="Segal G."/>
        </authorList>
    </citation>
    <scope>NUCLEOTIDE SEQUENCE [LARGE SCALE GENOMIC DNA]</scope>
    <source>
        <strain evidence="2 3">SE-32A-C8</strain>
    </source>
</reference>
<evidence type="ECO:0000313" key="3">
    <source>
        <dbReference type="Proteomes" id="UP000054773"/>
    </source>
</evidence>
<proteinExistence type="predicted"/>
<organism evidence="2 3">
    <name type="scientific">Legionella erythra</name>
    <dbReference type="NCBI Taxonomy" id="448"/>
    <lineage>
        <taxon>Bacteria</taxon>
        <taxon>Pseudomonadati</taxon>
        <taxon>Pseudomonadota</taxon>
        <taxon>Gammaproteobacteria</taxon>
        <taxon>Legionellales</taxon>
        <taxon>Legionellaceae</taxon>
        <taxon>Legionella</taxon>
    </lineage>
</organism>
<evidence type="ECO:0000313" key="2">
    <source>
        <dbReference type="EMBL" id="KTC99971.1"/>
    </source>
</evidence>
<evidence type="ECO:0000256" key="1">
    <source>
        <dbReference type="SAM" id="Phobius"/>
    </source>
</evidence>
<sequence length="200" mass="22208">MASRGEWVKHNLLLIIGLVLPVLLMVIFMLSTLIPTVVRDPPRYDMVFAIQDYSSSAAAPVNVNLVVKNGILTAQYTKSANVNAYGWKKLYLYEAKTQTVRELAFPFPSNAQTMQGMVEQPVDATKGMKLDTTLQSPDGYQLSYRGYSNSGGLFGQLLWGGSYNNQACLRKGGQCIKLLGSDNRGYYYPGYVQFIGWVIP</sequence>
<name>A0A0W0TW86_LEGER</name>
<gene>
    <name evidence="2" type="ORF">Lery_0081</name>
</gene>
<comment type="caution">
    <text evidence="2">The sequence shown here is derived from an EMBL/GenBank/DDBJ whole genome shotgun (WGS) entry which is preliminary data.</text>
</comment>
<dbReference type="STRING" id="448.Lery_0081"/>
<dbReference type="EMBL" id="LNYA01000001">
    <property type="protein sequence ID" value="KTC99971.1"/>
    <property type="molecule type" value="Genomic_DNA"/>
</dbReference>
<keyword evidence="3" id="KW-1185">Reference proteome</keyword>
<feature type="transmembrane region" description="Helical" evidence="1">
    <location>
        <begin position="12"/>
        <end position="34"/>
    </location>
</feature>
<dbReference type="PATRIC" id="fig|448.7.peg.83"/>
<keyword evidence="1" id="KW-0812">Transmembrane</keyword>
<protein>
    <submittedName>
        <fullName evidence="2">Uncharacterized protein</fullName>
    </submittedName>
</protein>
<keyword evidence="1" id="KW-0472">Membrane</keyword>
<dbReference type="AlphaFoldDB" id="A0A0W0TW86"/>
<accession>A0A0W0TW86</accession>
<keyword evidence="1" id="KW-1133">Transmembrane helix</keyword>